<feature type="domain" description="Polymerase/histidinol phosphatase N-terminal" evidence="1">
    <location>
        <begin position="8"/>
        <end position="71"/>
    </location>
</feature>
<dbReference type="PANTHER" id="PTHR42924">
    <property type="entry name" value="EXONUCLEASE"/>
    <property type="match status" value="1"/>
</dbReference>
<dbReference type="GO" id="GO:0004534">
    <property type="term" value="F:5'-3' RNA exonuclease activity"/>
    <property type="evidence" value="ECO:0007669"/>
    <property type="project" value="TreeGrafter"/>
</dbReference>
<dbReference type="Gene3D" id="1.10.150.650">
    <property type="match status" value="1"/>
</dbReference>
<dbReference type="STRING" id="522772.Dacet_1342"/>
<dbReference type="InterPro" id="IPR004013">
    <property type="entry name" value="PHP_dom"/>
</dbReference>
<gene>
    <name evidence="2" type="ordered locus">Dacet_1342</name>
</gene>
<accession>D4H7W5</accession>
<dbReference type="eggNOG" id="COG0613">
    <property type="taxonomic scope" value="Bacteria"/>
</dbReference>
<dbReference type="PROSITE" id="PS00018">
    <property type="entry name" value="EF_HAND_1"/>
    <property type="match status" value="1"/>
</dbReference>
<keyword evidence="3" id="KW-1185">Reference proteome</keyword>
<evidence type="ECO:0000313" key="3">
    <source>
        <dbReference type="Proteomes" id="UP000002012"/>
    </source>
</evidence>
<dbReference type="GO" id="GO:0035312">
    <property type="term" value="F:5'-3' DNA exonuclease activity"/>
    <property type="evidence" value="ECO:0007669"/>
    <property type="project" value="TreeGrafter"/>
</dbReference>
<protein>
    <submittedName>
        <fullName evidence="2">PHP domain protein</fullName>
    </submittedName>
</protein>
<dbReference type="Pfam" id="PF02811">
    <property type="entry name" value="PHP"/>
    <property type="match status" value="1"/>
</dbReference>
<dbReference type="InterPro" id="IPR003141">
    <property type="entry name" value="Pol/His_phosphatase_N"/>
</dbReference>
<dbReference type="SMART" id="SM00481">
    <property type="entry name" value="POLIIIAc"/>
    <property type="match status" value="1"/>
</dbReference>
<sequence length="301" mass="34069">MNFNIDMFDLHMHSDHSSDGVLSPDEILTVTRSRGINMFSITDHNSVASADVMKWNEGKYGSQTLYINGVELSLYHGDREVHVCAYGYNASCNTLAGILEVYHRNRILQTELRIEKLQDSGFRVDYGEVMQAAGGKMPSGVTMLKVLARYPENREALFDYLEGEKSNSPYTNFYFDYFTKGGKGYVHVPLLDFYDTVEKMKDKAVLIIAHPSLYTDRHISELVIDGIDGIEAYSSYHSAENVEYYKQYARDNKLLVTAGSDFHGERIKPGIHLGGHGCTDKGVAEKFLERVTSYEKGYIFI</sequence>
<dbReference type="AlphaFoldDB" id="D4H7W5"/>
<dbReference type="InterPro" id="IPR052018">
    <property type="entry name" value="PHP_domain"/>
</dbReference>
<dbReference type="Proteomes" id="UP000002012">
    <property type="component" value="Chromosome"/>
</dbReference>
<dbReference type="OrthoDB" id="9804333at2"/>
<dbReference type="EMBL" id="CP001968">
    <property type="protein sequence ID" value="ADD68114.1"/>
    <property type="molecule type" value="Genomic_DNA"/>
</dbReference>
<organism evidence="2 3">
    <name type="scientific">Denitrovibrio acetiphilus (strain DSM 12809 / NBRC 114555 / N2460)</name>
    <dbReference type="NCBI Taxonomy" id="522772"/>
    <lineage>
        <taxon>Bacteria</taxon>
        <taxon>Pseudomonadati</taxon>
        <taxon>Deferribacterota</taxon>
        <taxon>Deferribacteres</taxon>
        <taxon>Deferribacterales</taxon>
        <taxon>Geovibrionaceae</taxon>
        <taxon>Denitrovibrio</taxon>
    </lineage>
</organism>
<dbReference type="RefSeq" id="WP_013010636.1">
    <property type="nucleotide sequence ID" value="NC_013943.1"/>
</dbReference>
<dbReference type="PaxDb" id="522772-Dacet_1342"/>
<dbReference type="InParanoid" id="D4H7W5"/>
<dbReference type="PANTHER" id="PTHR42924:SF3">
    <property type="entry name" value="POLYMERASE_HISTIDINOL PHOSPHATASE N-TERMINAL DOMAIN-CONTAINING PROTEIN"/>
    <property type="match status" value="1"/>
</dbReference>
<evidence type="ECO:0000259" key="1">
    <source>
        <dbReference type="SMART" id="SM00481"/>
    </source>
</evidence>
<dbReference type="KEGG" id="dap:Dacet_1342"/>
<dbReference type="SUPFAM" id="SSF89550">
    <property type="entry name" value="PHP domain-like"/>
    <property type="match status" value="1"/>
</dbReference>
<name>D4H7W5_DENA2</name>
<dbReference type="InterPro" id="IPR018247">
    <property type="entry name" value="EF_Hand_1_Ca_BS"/>
</dbReference>
<evidence type="ECO:0000313" key="2">
    <source>
        <dbReference type="EMBL" id="ADD68114.1"/>
    </source>
</evidence>
<proteinExistence type="predicted"/>
<dbReference type="InterPro" id="IPR016195">
    <property type="entry name" value="Pol/histidinol_Pase-like"/>
</dbReference>
<dbReference type="Gene3D" id="3.20.20.140">
    <property type="entry name" value="Metal-dependent hydrolases"/>
    <property type="match status" value="1"/>
</dbReference>
<reference evidence="2 3" key="1">
    <citation type="journal article" date="2010" name="Stand. Genomic Sci.">
        <title>Complete genome sequence of Denitrovibrio acetiphilus type strain (N2460).</title>
        <authorList>
            <person name="Kiss H."/>
            <person name="Lang E."/>
            <person name="Lapidus A."/>
            <person name="Copeland A."/>
            <person name="Nolan M."/>
            <person name="Glavina Del Rio T."/>
            <person name="Chen F."/>
            <person name="Lucas S."/>
            <person name="Tice H."/>
            <person name="Cheng J.F."/>
            <person name="Han C."/>
            <person name="Goodwin L."/>
            <person name="Pitluck S."/>
            <person name="Liolios K."/>
            <person name="Pati A."/>
            <person name="Ivanova N."/>
            <person name="Mavromatis K."/>
            <person name="Chen A."/>
            <person name="Palaniappan K."/>
            <person name="Land M."/>
            <person name="Hauser L."/>
            <person name="Chang Y.J."/>
            <person name="Jeffries C.D."/>
            <person name="Detter J.C."/>
            <person name="Brettin T."/>
            <person name="Spring S."/>
            <person name="Rohde M."/>
            <person name="Goker M."/>
            <person name="Woyke T."/>
            <person name="Bristow J."/>
            <person name="Eisen J.A."/>
            <person name="Markowitz V."/>
            <person name="Hugenholtz P."/>
            <person name="Kyrpides N.C."/>
            <person name="Klenk H.P."/>
        </authorList>
    </citation>
    <scope>NUCLEOTIDE SEQUENCE [LARGE SCALE GENOMIC DNA]</scope>
    <source>
        <strain evidence="3">DSM 12809 / NBRC 114555 / N2460</strain>
    </source>
</reference>
<dbReference type="HOGENOM" id="CLU_067347_1_2_0"/>